<comment type="caution">
    <text evidence="1">The sequence shown here is derived from an EMBL/GenBank/DDBJ whole genome shotgun (WGS) entry which is preliminary data.</text>
</comment>
<sequence length="464" mass="50819">MAKTATVFQENDFPRRDWFWLDVESTFAIATGPAEMPSVEAVRAVIRYLAVADPTSRFTRRIDAVRRTRVPVPLAEREEFLSAAVVGLDDSPAALGEPAEDSGPLLARLAELCEEGTGDLPFRLFVGQRCSIMVFSHLLGDYTGLKFWAGLLRYALDGGRPVDLIEHGTRHPLPRALGETYGRRPALLRDLVVSIRGGRGGPPGQPGVRAGEPPALGERRPAPVAAQWRPAAGAGAGGVRRLLERSRAGYMATLREWRDQHAPGASVISVLFAATLAASETAGLALADDGIHLPCDLRRYLRSGGPDFGNFVERVTIWPDDPTSPESLGEEMRLATELGQPLVRQAIQVAKTWLPRPRHHEGAASPSSPDLRPWLVSWGRVPELERLRWLAPPEGRFFANARSGGRDEGISIIYVELEGVLHVRAQFDDGLYDPARVSQMLSLLCTDPIKVLDGRPRQRTRSGQ</sequence>
<proteinExistence type="predicted"/>
<dbReference type="AlphaFoldDB" id="A0A1V2I978"/>
<dbReference type="EMBL" id="MOMC01000035">
    <property type="protein sequence ID" value="ONH29036.1"/>
    <property type="molecule type" value="Genomic_DNA"/>
</dbReference>
<reference evidence="2" key="1">
    <citation type="submission" date="2016-10" db="EMBL/GenBank/DDBJ databases">
        <title>Frankia sp. NRRL B-16386 Genome sequencing.</title>
        <authorList>
            <person name="Ghodhbane-Gtari F."/>
            <person name="Swanson E."/>
            <person name="Gueddou A."/>
            <person name="Hezbri K."/>
            <person name="Ktari K."/>
            <person name="Nouioui I."/>
            <person name="Morris K."/>
            <person name="Simpson S."/>
            <person name="Abebe-Akele F."/>
            <person name="Thomas K."/>
            <person name="Gtari M."/>
            <person name="Tisa L.S."/>
        </authorList>
    </citation>
    <scope>NUCLEOTIDE SEQUENCE [LARGE SCALE GENOMIC DNA]</scope>
    <source>
        <strain evidence="2">NRRL B-16386</strain>
    </source>
</reference>
<accession>A0A1V2I978</accession>
<evidence type="ECO:0008006" key="3">
    <source>
        <dbReference type="Google" id="ProtNLM"/>
    </source>
</evidence>
<dbReference type="Proteomes" id="UP000188929">
    <property type="component" value="Unassembled WGS sequence"/>
</dbReference>
<organism evidence="1 2">
    <name type="scientific">Pseudofrankia asymbiotica</name>
    <dbReference type="NCBI Taxonomy" id="1834516"/>
    <lineage>
        <taxon>Bacteria</taxon>
        <taxon>Bacillati</taxon>
        <taxon>Actinomycetota</taxon>
        <taxon>Actinomycetes</taxon>
        <taxon>Frankiales</taxon>
        <taxon>Frankiaceae</taxon>
        <taxon>Pseudofrankia</taxon>
    </lineage>
</organism>
<protein>
    <recommendedName>
        <fullName evidence="3">Condensation domain-containing protein</fullName>
    </recommendedName>
</protein>
<name>A0A1V2I978_9ACTN</name>
<evidence type="ECO:0000313" key="2">
    <source>
        <dbReference type="Proteomes" id="UP000188929"/>
    </source>
</evidence>
<dbReference type="RefSeq" id="WP_076818312.1">
    <property type="nucleotide sequence ID" value="NZ_MOMC01000035.1"/>
</dbReference>
<gene>
    <name evidence="1" type="ORF">BL253_17895</name>
</gene>
<dbReference type="STRING" id="1834516.BL253_17895"/>
<evidence type="ECO:0000313" key="1">
    <source>
        <dbReference type="EMBL" id="ONH29036.1"/>
    </source>
</evidence>
<dbReference type="OrthoDB" id="3204481at2"/>
<keyword evidence="2" id="KW-1185">Reference proteome</keyword>